<keyword evidence="2" id="KW-1185">Reference proteome</keyword>
<protein>
    <submittedName>
        <fullName evidence="1">Uncharacterized protein</fullName>
    </submittedName>
</protein>
<organism evidence="1 2">
    <name type="scientific">Allomyces macrogynus (strain ATCC 38327)</name>
    <name type="common">Allomyces javanicus var. macrogynus</name>
    <dbReference type="NCBI Taxonomy" id="578462"/>
    <lineage>
        <taxon>Eukaryota</taxon>
        <taxon>Fungi</taxon>
        <taxon>Fungi incertae sedis</taxon>
        <taxon>Blastocladiomycota</taxon>
        <taxon>Blastocladiomycetes</taxon>
        <taxon>Blastocladiales</taxon>
        <taxon>Blastocladiaceae</taxon>
        <taxon>Allomyces</taxon>
    </lineage>
</organism>
<dbReference type="Proteomes" id="UP000054350">
    <property type="component" value="Unassembled WGS sequence"/>
</dbReference>
<sequence>MIVARALRGCQRGASVRLGARQNARGLANARDHIATMLPAGFMPPRPLAACRVPACFCSPDRWPLSFTPCVMSRKVSRWSIGQQADFLYICISAPHPRFRTH</sequence>
<evidence type="ECO:0000313" key="2">
    <source>
        <dbReference type="Proteomes" id="UP000054350"/>
    </source>
</evidence>
<dbReference type="EMBL" id="GG745330">
    <property type="protein sequence ID" value="KNE56484.1"/>
    <property type="molecule type" value="Genomic_DNA"/>
</dbReference>
<reference evidence="2" key="2">
    <citation type="submission" date="2009-11" db="EMBL/GenBank/DDBJ databases">
        <title>The Genome Sequence of Allomyces macrogynus strain ATCC 38327.</title>
        <authorList>
            <consortium name="The Broad Institute Genome Sequencing Platform"/>
            <person name="Russ C."/>
            <person name="Cuomo C."/>
            <person name="Shea T."/>
            <person name="Young S.K."/>
            <person name="Zeng Q."/>
            <person name="Koehrsen M."/>
            <person name="Haas B."/>
            <person name="Borodovsky M."/>
            <person name="Guigo R."/>
            <person name="Alvarado L."/>
            <person name="Berlin A."/>
            <person name="Borenstein D."/>
            <person name="Chen Z."/>
            <person name="Engels R."/>
            <person name="Freedman E."/>
            <person name="Gellesch M."/>
            <person name="Goldberg J."/>
            <person name="Griggs A."/>
            <person name="Gujja S."/>
            <person name="Heiman D."/>
            <person name="Hepburn T."/>
            <person name="Howarth C."/>
            <person name="Jen D."/>
            <person name="Larson L."/>
            <person name="Lewis B."/>
            <person name="Mehta T."/>
            <person name="Park D."/>
            <person name="Pearson M."/>
            <person name="Roberts A."/>
            <person name="Saif S."/>
            <person name="Shenoy N."/>
            <person name="Sisk P."/>
            <person name="Stolte C."/>
            <person name="Sykes S."/>
            <person name="Walk T."/>
            <person name="White J."/>
            <person name="Yandava C."/>
            <person name="Burger G."/>
            <person name="Gray M.W."/>
            <person name="Holland P.W.H."/>
            <person name="King N."/>
            <person name="Lang F.B.F."/>
            <person name="Roger A.J."/>
            <person name="Ruiz-Trillo I."/>
            <person name="Lander E."/>
            <person name="Nusbaum C."/>
        </authorList>
    </citation>
    <scope>NUCLEOTIDE SEQUENCE [LARGE SCALE GENOMIC DNA]</scope>
    <source>
        <strain evidence="2">ATCC 38327</strain>
    </source>
</reference>
<evidence type="ECO:0000313" key="1">
    <source>
        <dbReference type="EMBL" id="KNE56484.1"/>
    </source>
</evidence>
<proteinExistence type="predicted"/>
<reference evidence="1 2" key="1">
    <citation type="submission" date="2009-11" db="EMBL/GenBank/DDBJ databases">
        <title>Annotation of Allomyces macrogynus ATCC 38327.</title>
        <authorList>
            <consortium name="The Broad Institute Genome Sequencing Platform"/>
            <person name="Russ C."/>
            <person name="Cuomo C."/>
            <person name="Burger G."/>
            <person name="Gray M.W."/>
            <person name="Holland P.W.H."/>
            <person name="King N."/>
            <person name="Lang F.B.F."/>
            <person name="Roger A.J."/>
            <person name="Ruiz-Trillo I."/>
            <person name="Young S.K."/>
            <person name="Zeng Q."/>
            <person name="Gargeya S."/>
            <person name="Fitzgerald M."/>
            <person name="Haas B."/>
            <person name="Abouelleil A."/>
            <person name="Alvarado L."/>
            <person name="Arachchi H.M."/>
            <person name="Berlin A."/>
            <person name="Chapman S.B."/>
            <person name="Gearin G."/>
            <person name="Goldberg J."/>
            <person name="Griggs A."/>
            <person name="Gujja S."/>
            <person name="Hansen M."/>
            <person name="Heiman D."/>
            <person name="Howarth C."/>
            <person name="Larimer J."/>
            <person name="Lui A."/>
            <person name="MacDonald P.J.P."/>
            <person name="McCowen C."/>
            <person name="Montmayeur A."/>
            <person name="Murphy C."/>
            <person name="Neiman D."/>
            <person name="Pearson M."/>
            <person name="Priest M."/>
            <person name="Roberts A."/>
            <person name="Saif S."/>
            <person name="Shea T."/>
            <person name="Sisk P."/>
            <person name="Stolte C."/>
            <person name="Sykes S."/>
            <person name="Wortman J."/>
            <person name="Nusbaum C."/>
            <person name="Birren B."/>
        </authorList>
    </citation>
    <scope>NUCLEOTIDE SEQUENCE [LARGE SCALE GENOMIC DNA]</scope>
    <source>
        <strain evidence="1 2">ATCC 38327</strain>
    </source>
</reference>
<name>A0A0L0S2A7_ALLM3</name>
<dbReference type="VEuPathDB" id="FungiDB:AMAG_17925"/>
<dbReference type="AlphaFoldDB" id="A0A0L0S2A7"/>
<gene>
    <name evidence="1" type="ORF">AMAG_17925</name>
</gene>
<accession>A0A0L0S2A7</accession>